<dbReference type="PANTHER" id="PTHR23505:SF79">
    <property type="entry name" value="PROTEIN SPINSTER"/>
    <property type="match status" value="1"/>
</dbReference>
<keyword evidence="2" id="KW-0813">Transport</keyword>
<evidence type="ECO:0000313" key="9">
    <source>
        <dbReference type="Proteomes" id="UP000589626"/>
    </source>
</evidence>
<evidence type="ECO:0000256" key="5">
    <source>
        <dbReference type="ARBA" id="ARBA00023136"/>
    </source>
</evidence>
<accession>A0A7W4Z3E4</accession>
<dbReference type="GO" id="GO:0005886">
    <property type="term" value="C:plasma membrane"/>
    <property type="evidence" value="ECO:0007669"/>
    <property type="project" value="UniProtKB-SubCell"/>
</dbReference>
<feature type="transmembrane region" description="Helical" evidence="6">
    <location>
        <begin position="189"/>
        <end position="207"/>
    </location>
</feature>
<evidence type="ECO:0000256" key="2">
    <source>
        <dbReference type="ARBA" id="ARBA00022448"/>
    </source>
</evidence>
<feature type="transmembrane region" description="Helical" evidence="6">
    <location>
        <begin position="352"/>
        <end position="370"/>
    </location>
</feature>
<proteinExistence type="predicted"/>
<dbReference type="Gene3D" id="1.20.1250.20">
    <property type="entry name" value="MFS general substrate transporter like domains"/>
    <property type="match status" value="1"/>
</dbReference>
<keyword evidence="4 6" id="KW-1133">Transmembrane helix</keyword>
<comment type="subcellular location">
    <subcellularLocation>
        <location evidence="1">Cell membrane</location>
        <topology evidence="1">Multi-pass membrane protein</topology>
    </subcellularLocation>
</comment>
<organism evidence="8 9">
    <name type="scientific">Nocardioides soli</name>
    <dbReference type="NCBI Taxonomy" id="1036020"/>
    <lineage>
        <taxon>Bacteria</taxon>
        <taxon>Bacillati</taxon>
        <taxon>Actinomycetota</taxon>
        <taxon>Actinomycetes</taxon>
        <taxon>Propionibacteriales</taxon>
        <taxon>Nocardioidaceae</taxon>
        <taxon>Nocardioides</taxon>
    </lineage>
</organism>
<keyword evidence="9" id="KW-1185">Reference proteome</keyword>
<gene>
    <name evidence="8" type="ORF">FHU40_003428</name>
</gene>
<dbReference type="GO" id="GO:0022857">
    <property type="term" value="F:transmembrane transporter activity"/>
    <property type="evidence" value="ECO:0007669"/>
    <property type="project" value="InterPro"/>
</dbReference>
<evidence type="ECO:0000259" key="7">
    <source>
        <dbReference type="PROSITE" id="PS50850"/>
    </source>
</evidence>
<dbReference type="SUPFAM" id="SSF103473">
    <property type="entry name" value="MFS general substrate transporter"/>
    <property type="match status" value="1"/>
</dbReference>
<evidence type="ECO:0000256" key="6">
    <source>
        <dbReference type="SAM" id="Phobius"/>
    </source>
</evidence>
<feature type="transmembrane region" description="Helical" evidence="6">
    <location>
        <begin position="100"/>
        <end position="126"/>
    </location>
</feature>
<keyword evidence="3 6" id="KW-0812">Transmembrane</keyword>
<comment type="caution">
    <text evidence="8">The sequence shown here is derived from an EMBL/GenBank/DDBJ whole genome shotgun (WGS) entry which is preliminary data.</text>
</comment>
<reference evidence="8 9" key="1">
    <citation type="submission" date="2020-08" db="EMBL/GenBank/DDBJ databases">
        <title>Sequencing the genomes of 1000 actinobacteria strains.</title>
        <authorList>
            <person name="Klenk H.-P."/>
        </authorList>
    </citation>
    <scope>NUCLEOTIDE SEQUENCE [LARGE SCALE GENOMIC DNA]</scope>
    <source>
        <strain evidence="8 9">DSM 105498</strain>
    </source>
</reference>
<keyword evidence="5 6" id="KW-0472">Membrane</keyword>
<dbReference type="InterPro" id="IPR020846">
    <property type="entry name" value="MFS_dom"/>
</dbReference>
<dbReference type="EMBL" id="JACHWR010000002">
    <property type="protein sequence ID" value="MBB3043610.1"/>
    <property type="molecule type" value="Genomic_DNA"/>
</dbReference>
<feature type="transmembrane region" description="Helical" evidence="6">
    <location>
        <begin position="382"/>
        <end position="405"/>
    </location>
</feature>
<dbReference type="Pfam" id="PF07690">
    <property type="entry name" value="MFS_1"/>
    <property type="match status" value="1"/>
</dbReference>
<dbReference type="RefSeq" id="WP_183593408.1">
    <property type="nucleotide sequence ID" value="NZ_JACHWR010000002.1"/>
</dbReference>
<feature type="transmembrane region" description="Helical" evidence="6">
    <location>
        <begin position="164"/>
        <end position="183"/>
    </location>
</feature>
<dbReference type="InterPro" id="IPR044770">
    <property type="entry name" value="MFS_spinster-like"/>
</dbReference>
<feature type="transmembrane region" description="Helical" evidence="6">
    <location>
        <begin position="327"/>
        <end position="346"/>
    </location>
</feature>
<feature type="transmembrane region" description="Helical" evidence="6">
    <location>
        <begin position="285"/>
        <end position="306"/>
    </location>
</feature>
<dbReference type="PANTHER" id="PTHR23505">
    <property type="entry name" value="SPINSTER"/>
    <property type="match status" value="1"/>
</dbReference>
<feature type="transmembrane region" description="Helical" evidence="6">
    <location>
        <begin position="68"/>
        <end position="88"/>
    </location>
</feature>
<dbReference type="AlphaFoldDB" id="A0A7W4Z3E4"/>
<evidence type="ECO:0000256" key="1">
    <source>
        <dbReference type="ARBA" id="ARBA00004651"/>
    </source>
</evidence>
<feature type="domain" description="Major facilitator superfamily (MFS) profile" evidence="7">
    <location>
        <begin position="34"/>
        <end position="433"/>
    </location>
</feature>
<dbReference type="Proteomes" id="UP000589626">
    <property type="component" value="Unassembled WGS sequence"/>
</dbReference>
<dbReference type="InterPro" id="IPR036259">
    <property type="entry name" value="MFS_trans_sf"/>
</dbReference>
<feature type="transmembrane region" description="Helical" evidence="6">
    <location>
        <begin position="30"/>
        <end position="47"/>
    </location>
</feature>
<sequence length="446" mass="46272">MPEATHEEVRVEAFPGRPPVTIDPGKVAPFGWWAAIVVALVAFIDRVEYNLVAGALPAIQEHFGFGDTLAGAIPTASAIAGVILLLPAGRLADRGRRTSIIGLVVLTWAACSVLSGVATTFALFFASRILLGAAGQLYNPPASSLLADYYPGRARGKAYGLERAGYYLGLPVGVAIGGALAQAVGWRSVFFIVAVPGVVVALLVFTVREPLRGLGDRIDRLRGATGADEAPETTLRASMLGEAREVLRIGSLRGVIVGLSLLYLGLGGLFYWLPTFLERTEGLDYDAAAGLAGGVGGMGIVVGIVLGSRIGDRHHGTRSAWRLRTGVGFLALGALALTGAVLLPGLPLRLTLVALSCVGFAGAIPNLTAASADVVPARQRGLGFAVLQFVTTLGGAAGPLLIGLISDAVGSLRIALLALIPPLFVAIVLLQRTGRHYDEDARRALT</sequence>
<evidence type="ECO:0000256" key="3">
    <source>
        <dbReference type="ARBA" id="ARBA00022692"/>
    </source>
</evidence>
<dbReference type="PROSITE" id="PS50850">
    <property type="entry name" value="MFS"/>
    <property type="match status" value="1"/>
</dbReference>
<protein>
    <submittedName>
        <fullName evidence="8">MFS family permease</fullName>
    </submittedName>
</protein>
<dbReference type="InterPro" id="IPR011701">
    <property type="entry name" value="MFS"/>
</dbReference>
<name>A0A7W4Z3E4_9ACTN</name>
<evidence type="ECO:0000256" key="4">
    <source>
        <dbReference type="ARBA" id="ARBA00022989"/>
    </source>
</evidence>
<evidence type="ECO:0000313" key="8">
    <source>
        <dbReference type="EMBL" id="MBB3043610.1"/>
    </source>
</evidence>
<feature type="transmembrane region" description="Helical" evidence="6">
    <location>
        <begin position="411"/>
        <end position="430"/>
    </location>
</feature>
<feature type="transmembrane region" description="Helical" evidence="6">
    <location>
        <begin position="254"/>
        <end position="273"/>
    </location>
</feature>